<keyword evidence="1" id="KW-0328">Glycosyltransferase</keyword>
<dbReference type="GO" id="GO:0016757">
    <property type="term" value="F:glycosyltransferase activity"/>
    <property type="evidence" value="ECO:0007669"/>
    <property type="project" value="UniProtKB-KW"/>
</dbReference>
<dbReference type="SUPFAM" id="SSF53756">
    <property type="entry name" value="UDP-Glycosyltransferase/glycogen phosphorylase"/>
    <property type="match status" value="1"/>
</dbReference>
<dbReference type="RefSeq" id="WP_189169239.1">
    <property type="nucleotide sequence ID" value="NZ_BMQB01000002.1"/>
</dbReference>
<evidence type="ECO:0000313" key="5">
    <source>
        <dbReference type="EMBL" id="GGJ86067.1"/>
    </source>
</evidence>
<accession>A0A8J3B994</accession>
<dbReference type="AlphaFoldDB" id="A0A8J3B994"/>
<feature type="compositionally biased region" description="Basic and acidic residues" evidence="3">
    <location>
        <begin position="381"/>
        <end position="390"/>
    </location>
</feature>
<feature type="region of interest" description="Disordered" evidence="3">
    <location>
        <begin position="381"/>
        <end position="405"/>
    </location>
</feature>
<comment type="caution">
    <text evidence="5">The sequence shown here is derived from an EMBL/GenBank/DDBJ whole genome shotgun (WGS) entry which is preliminary data.</text>
</comment>
<reference evidence="5" key="1">
    <citation type="journal article" date="2014" name="Int. J. Syst. Evol. Microbiol.">
        <title>Complete genome sequence of Corynebacterium casei LMG S-19264T (=DSM 44701T), isolated from a smear-ripened cheese.</title>
        <authorList>
            <consortium name="US DOE Joint Genome Institute (JGI-PGF)"/>
            <person name="Walter F."/>
            <person name="Albersmeier A."/>
            <person name="Kalinowski J."/>
            <person name="Ruckert C."/>
        </authorList>
    </citation>
    <scope>NUCLEOTIDE SEQUENCE</scope>
    <source>
        <strain evidence="5">JCM 3090</strain>
    </source>
</reference>
<dbReference type="PANTHER" id="PTHR12526">
    <property type="entry name" value="GLYCOSYLTRANSFERASE"/>
    <property type="match status" value="1"/>
</dbReference>
<dbReference type="Gene3D" id="3.40.50.2000">
    <property type="entry name" value="Glycogen Phosphorylase B"/>
    <property type="match status" value="2"/>
</dbReference>
<evidence type="ECO:0000256" key="1">
    <source>
        <dbReference type="ARBA" id="ARBA00022676"/>
    </source>
</evidence>
<dbReference type="Pfam" id="PF13439">
    <property type="entry name" value="Glyco_transf_4"/>
    <property type="match status" value="1"/>
</dbReference>
<keyword evidence="6" id="KW-1185">Reference proteome</keyword>
<dbReference type="Pfam" id="PF13692">
    <property type="entry name" value="Glyco_trans_1_4"/>
    <property type="match status" value="1"/>
</dbReference>
<feature type="domain" description="Glycosyltransferase subfamily 4-like N-terminal" evidence="4">
    <location>
        <begin position="30"/>
        <end position="182"/>
    </location>
</feature>
<dbReference type="Proteomes" id="UP000649739">
    <property type="component" value="Unassembled WGS sequence"/>
</dbReference>
<proteinExistence type="predicted"/>
<organism evidence="5 6">
    <name type="scientific">Pilimelia anulata</name>
    <dbReference type="NCBI Taxonomy" id="53371"/>
    <lineage>
        <taxon>Bacteria</taxon>
        <taxon>Bacillati</taxon>
        <taxon>Actinomycetota</taxon>
        <taxon>Actinomycetes</taxon>
        <taxon>Micromonosporales</taxon>
        <taxon>Micromonosporaceae</taxon>
        <taxon>Pilimelia</taxon>
    </lineage>
</organism>
<reference evidence="5" key="2">
    <citation type="submission" date="2020-09" db="EMBL/GenBank/DDBJ databases">
        <authorList>
            <person name="Sun Q."/>
            <person name="Ohkuma M."/>
        </authorList>
    </citation>
    <scope>NUCLEOTIDE SEQUENCE</scope>
    <source>
        <strain evidence="5">JCM 3090</strain>
    </source>
</reference>
<evidence type="ECO:0000256" key="3">
    <source>
        <dbReference type="SAM" id="MobiDB-lite"/>
    </source>
</evidence>
<evidence type="ECO:0000313" key="6">
    <source>
        <dbReference type="Proteomes" id="UP000649739"/>
    </source>
</evidence>
<dbReference type="InterPro" id="IPR028098">
    <property type="entry name" value="Glyco_trans_4-like_N"/>
</dbReference>
<sequence length="405" mass="41502">MPCIAIVSSNISAGDVLDPRPGRRAGDAARLRELGTALAGLQHDVRLYAVRDDPALPEGRRLGGGLAFRTVETGDGAAPEAGAAGWLATHWALGDWAPDVVHALGWRAGRASISAARDRGAAVIQAFGGAVAADAERARISRALGRLADRVVVGSGAELETLVRWGVPRGRISHVPPGVDPVRFHPSGPVAPRSVDVPRLLVVGRPAPQHGHADLAAALRLVPGAECVALGAEADDAAWLAGVAAAAGVADRFVAVPPVPPADLPAWYRSADVVVCPARTPTRHAPVLEAMASGVPIVATAVGGLVDAVVDGLTGDLVAAGSPRALGAAIRRMLRDDVRRMSYATAALDRARHCYSWTRCATQLAGVYTAALPAAAAPDDRIPAAPDADRAAAALPEPDRAPVDA</sequence>
<protein>
    <submittedName>
        <fullName evidence="5">Glycosyl transferase</fullName>
    </submittedName>
</protein>
<evidence type="ECO:0000256" key="2">
    <source>
        <dbReference type="ARBA" id="ARBA00022679"/>
    </source>
</evidence>
<keyword evidence="2 5" id="KW-0808">Transferase</keyword>
<dbReference type="EMBL" id="BMQB01000002">
    <property type="protein sequence ID" value="GGJ86067.1"/>
    <property type="molecule type" value="Genomic_DNA"/>
</dbReference>
<dbReference type="PANTHER" id="PTHR12526:SF635">
    <property type="entry name" value="GLYCOSYL TRANSFERASE GROUP 1"/>
    <property type="match status" value="1"/>
</dbReference>
<evidence type="ECO:0000259" key="4">
    <source>
        <dbReference type="Pfam" id="PF13439"/>
    </source>
</evidence>
<name>A0A8J3B994_9ACTN</name>
<gene>
    <name evidence="5" type="ORF">GCM10010123_14580</name>
</gene>